<gene>
    <name evidence="5" type="ORF">CYCCA115_LOCUS14716</name>
</gene>
<dbReference type="InterPro" id="IPR037359">
    <property type="entry name" value="NST/OST"/>
</dbReference>
<keyword evidence="1" id="KW-0808">Transferase</keyword>
<dbReference type="AlphaFoldDB" id="A0AAD2FV42"/>
<dbReference type="PANTHER" id="PTHR10605">
    <property type="entry name" value="HEPARAN SULFATE SULFOTRANSFERASE"/>
    <property type="match status" value="1"/>
</dbReference>
<dbReference type="PANTHER" id="PTHR10605:SF56">
    <property type="entry name" value="BIFUNCTIONAL HEPARAN SULFATE N-DEACETYLASE_N-SULFOTRANSFERASE"/>
    <property type="match status" value="1"/>
</dbReference>
<feature type="binding site" evidence="3">
    <location>
        <position position="271"/>
    </location>
    <ligand>
        <name>3'-phosphoadenylyl sulfate</name>
        <dbReference type="ChEBI" id="CHEBI:58339"/>
    </ligand>
</feature>
<dbReference type="Gene3D" id="3.40.50.300">
    <property type="entry name" value="P-loop containing nucleotide triphosphate hydrolases"/>
    <property type="match status" value="1"/>
</dbReference>
<protein>
    <recommendedName>
        <fullName evidence="7">Sulfotransferase domain-containing protein</fullName>
    </recommendedName>
</protein>
<evidence type="ECO:0000256" key="1">
    <source>
        <dbReference type="ARBA" id="ARBA00022679"/>
    </source>
</evidence>
<evidence type="ECO:0000256" key="4">
    <source>
        <dbReference type="SAM" id="Phobius"/>
    </source>
</evidence>
<evidence type="ECO:0000313" key="6">
    <source>
        <dbReference type="Proteomes" id="UP001295423"/>
    </source>
</evidence>
<name>A0AAD2FV42_9STRA</name>
<feature type="binding site" evidence="3">
    <location>
        <position position="279"/>
    </location>
    <ligand>
        <name>3'-phosphoadenylyl sulfate</name>
        <dbReference type="ChEBI" id="CHEBI:58339"/>
    </ligand>
</feature>
<dbReference type="EMBL" id="CAKOGP040001858">
    <property type="protein sequence ID" value="CAJ1954121.1"/>
    <property type="molecule type" value="Genomic_DNA"/>
</dbReference>
<keyword evidence="6" id="KW-1185">Reference proteome</keyword>
<sequence length="532" mass="61619">MQSMDIDSEIDEVYSTVDQSQRQSSGKRRRRRPRWITTFAGALVAVPLWVVIRPLKNWGSPVYIEEEELTLESEGSPSSHGIVLPQILMDEGIYDPADFTNAIDVAPPYWNATTPLFKHSKAWGPCFKPEETMYWEFHSDDEAIANTTLNVPLDYRRDEESKTRNWQNAAGLCRPGFLILGAGKCGTSSLYHYLVDHPKVLPAIEKQIHYFRYHTDKPVGWYYSWFPTTKTFLENGALMTGEASPGYLPYPQVVREIAMTGIEPKLITLGRKPIDRIWSSYKYNYVTPALDKIRSGHGAIPLNKSDDFYKEHFLFSLEELVRAELDQLNRCLYGFGISKTRDMWYHRHWTRKEFDYREKNGLPPLIDLDEVCYGTKPVNKTVTRIQWASLQMQNPQKYIPPKQAFLIQALVGRSLYVLPLEWWYILIHREDMLFVCTEEINNATALLHLSRQLGLPDYDFEPVIAQGAYNVGGHRGYDTATSWNEVRNETDNYSGDDGDEIPLSVELRQELDEFLKPFNERLFNLVGKRCDW</sequence>
<dbReference type="GO" id="GO:0008146">
    <property type="term" value="F:sulfotransferase activity"/>
    <property type="evidence" value="ECO:0007669"/>
    <property type="project" value="InterPro"/>
</dbReference>
<evidence type="ECO:0000256" key="3">
    <source>
        <dbReference type="PIRSR" id="PIRSR637359-2"/>
    </source>
</evidence>
<keyword evidence="4" id="KW-0812">Transmembrane</keyword>
<proteinExistence type="predicted"/>
<evidence type="ECO:0008006" key="7">
    <source>
        <dbReference type="Google" id="ProtNLM"/>
    </source>
</evidence>
<keyword evidence="4" id="KW-0472">Membrane</keyword>
<dbReference type="Proteomes" id="UP001295423">
    <property type="component" value="Unassembled WGS sequence"/>
</dbReference>
<keyword evidence="4" id="KW-1133">Transmembrane helix</keyword>
<reference evidence="5" key="1">
    <citation type="submission" date="2023-08" db="EMBL/GenBank/DDBJ databases">
        <authorList>
            <person name="Audoor S."/>
            <person name="Bilcke G."/>
        </authorList>
    </citation>
    <scope>NUCLEOTIDE SEQUENCE</scope>
</reference>
<comment type="caution">
    <text evidence="5">The sequence shown here is derived from an EMBL/GenBank/DDBJ whole genome shotgun (WGS) entry which is preliminary data.</text>
</comment>
<evidence type="ECO:0000313" key="5">
    <source>
        <dbReference type="EMBL" id="CAJ1954121.1"/>
    </source>
</evidence>
<organism evidence="5 6">
    <name type="scientific">Cylindrotheca closterium</name>
    <dbReference type="NCBI Taxonomy" id="2856"/>
    <lineage>
        <taxon>Eukaryota</taxon>
        <taxon>Sar</taxon>
        <taxon>Stramenopiles</taxon>
        <taxon>Ochrophyta</taxon>
        <taxon>Bacillariophyta</taxon>
        <taxon>Bacillariophyceae</taxon>
        <taxon>Bacillariophycidae</taxon>
        <taxon>Bacillariales</taxon>
        <taxon>Bacillariaceae</taxon>
        <taxon>Cylindrotheca</taxon>
    </lineage>
</organism>
<feature type="active site" description="For sulfotransferase activity" evidence="2">
    <location>
        <position position="184"/>
    </location>
</feature>
<evidence type="ECO:0000256" key="2">
    <source>
        <dbReference type="PIRSR" id="PIRSR637359-1"/>
    </source>
</evidence>
<dbReference type="InterPro" id="IPR027417">
    <property type="entry name" value="P-loop_NTPase"/>
</dbReference>
<dbReference type="SUPFAM" id="SSF52540">
    <property type="entry name" value="P-loop containing nucleoside triphosphate hydrolases"/>
    <property type="match status" value="1"/>
</dbReference>
<accession>A0AAD2FV42</accession>
<feature type="transmembrane region" description="Helical" evidence="4">
    <location>
        <begin position="35"/>
        <end position="52"/>
    </location>
</feature>